<evidence type="ECO:0000256" key="1">
    <source>
        <dbReference type="SAM" id="Coils"/>
    </source>
</evidence>
<feature type="coiled-coil region" evidence="1">
    <location>
        <begin position="101"/>
        <end position="128"/>
    </location>
</feature>
<evidence type="ECO:0000313" key="3">
    <source>
        <dbReference type="Proteomes" id="UP000000782"/>
    </source>
</evidence>
<dbReference type="GeneID" id="5758806"/>
<keyword evidence="3" id="KW-1185">Reference proteome</keyword>
<name>A8TKI2_9VIRU</name>
<dbReference type="Proteomes" id="UP000000782">
    <property type="component" value="Segment"/>
</dbReference>
<protein>
    <submittedName>
        <fullName evidence="2">Uncharacterized protein</fullName>
    </submittedName>
</protein>
<keyword evidence="1" id="KW-0175">Coiled coil</keyword>
<proteinExistence type="predicted"/>
<evidence type="ECO:0000313" key="2">
    <source>
        <dbReference type="EMBL" id="ABV26205.1"/>
    </source>
</evidence>
<dbReference type="EMBL" id="EU030938">
    <property type="protein sequence ID" value="ABV26205.1"/>
    <property type="molecule type" value="Genomic_DNA"/>
</dbReference>
<reference evidence="2 3" key="1">
    <citation type="journal article" date="2008" name="Microbiology">
        <title>Evidence for the horizontal transfer of an integrase gene from a fusellovirus to a pRN-like plasmid within a single strain of Sulfolobus and the implications for plasmid survival.</title>
        <authorList>
            <person name="Peng X."/>
        </authorList>
    </citation>
    <scope>NUCLEOTIDE SEQUENCE</scope>
</reference>
<dbReference type="OrthoDB" id="24265at10239"/>
<organism evidence="2 3">
    <name type="scientific">Sulfolobus spindle-shaped virus 4</name>
    <dbReference type="NCBI Taxonomy" id="459290"/>
    <lineage>
        <taxon>Viruses</taxon>
        <taxon>Viruses incertae sedis</taxon>
        <taxon>Fuselloviridae</taxon>
        <taxon>Alphafusellovirus</taxon>
        <taxon>Alphafusellovirus arnavatnense</taxon>
    </lineage>
</organism>
<sequence length="159" mass="18358">MDDGLLEKLLSKKSKKTRVFSVRIPAKIYLIYELLDPDSEDIVELRQLVSAYIVAKAIEKGIKIPDEIKSEFRNIISKSTQNNNVVFNINISKSESKSEAKAEAKLDLTKLTELLNELEQLLLMIEKNNWEKKSNAYVLPPARMRELTEKIKELRRLVN</sequence>
<accession>A8TKI2</accession>
<dbReference type="KEGG" id="vg:5758806"/>
<dbReference type="RefSeq" id="YP_001552196.1">
    <property type="nucleotide sequence ID" value="NC_009986.1"/>
</dbReference>